<dbReference type="Gene3D" id="3.40.630.10">
    <property type="entry name" value="Zn peptidases"/>
    <property type="match status" value="1"/>
</dbReference>
<dbReference type="GO" id="GO:0008270">
    <property type="term" value="F:zinc ion binding"/>
    <property type="evidence" value="ECO:0007669"/>
    <property type="project" value="InterPro"/>
</dbReference>
<dbReference type="SUPFAM" id="SSF53187">
    <property type="entry name" value="Zn-dependent exopeptidases"/>
    <property type="match status" value="1"/>
</dbReference>
<comment type="similarity">
    <text evidence="2">Belongs to the peptidase M14 family.</text>
</comment>
<dbReference type="GO" id="GO:0004181">
    <property type="term" value="F:metallocarboxypeptidase activity"/>
    <property type="evidence" value="ECO:0007669"/>
    <property type="project" value="InterPro"/>
</dbReference>
<dbReference type="SMART" id="SM00631">
    <property type="entry name" value="Zn_pept"/>
    <property type="match status" value="1"/>
</dbReference>
<keyword evidence="9" id="KW-1185">Reference proteome</keyword>
<sequence>MKKTLALIGLLATCIAGHSQNLKSPDEFLGYELGERFTRHHKVIEYFKHVAESSPTVKLQQYGETYEHRPLMIAIVASEENMSRLDEIKQNNLKRAKLLEGSATDDHTAIVWLSYNIHGNEASSIEASMKTIHALVTEERSKAWLQNTIVIIDPCVNPDGRDRYANFYTQYGDRHFNPNGDAKEHHEPWPGGRPNHYLFDLNRDWAWQTQIESSSRSEEYHQWMPHIHVDFHEQYINNPYYFAPAAEPFHEVITPWQREFQTIIGKNHAKYFDTNNWLYFTKQHFDLLYPSYGDTYPTYNGAIGMTYEQAGHGYAGLGIITEYGDTLTLKDRLVHHFTTGISTVEITSIHASRVVKEFEKYFDQNTRNPESKYKTYIIKTGNDADKVKTLTQFLDKQHISYGKANSGKSLSGFSYRRNKMASVKIDNNDLVISAYQPKSRLLTALFEPLVKLSDTLTYDITAWSLPYAHGLDAYALTDRISVTDKYDPQKPKSSAPPAHTYAYILDYRSLQDSKFLAAILNEGINARVSHKPIQIENQNFSRGSIVITRRTNENMGRDFDDMIHKLAKKYDRNVIAVSTGFAQNGVDLGSGDVARINTPKVAVLAGEQTSSLNFGEIWHFFERQLEYPVTNIGTDYFNDIDLSDYDVLIVPHGHYSLFNESTLSKVNSWIRGGGKVIAIGSALNAFKDKNGFGLKEFASDKEKKDDEKKPSLEEQLRSYADQERNQLSNAIFGAIFKIKLDNTHPLAYGYDKAYFTLKTGNQNLAFLTEGGNVGVIKGEAEPISGFAGYRATQKLQNSLVFGVENIGNGQIVYMVDNPIFRGFWENGKLLFANAVFMVGN</sequence>
<evidence type="ECO:0000256" key="2">
    <source>
        <dbReference type="ARBA" id="ARBA00005988"/>
    </source>
</evidence>
<comment type="caution">
    <text evidence="8">The sequence shown here is derived from an EMBL/GenBank/DDBJ whole genome shotgun (WGS) entry which is preliminary data.</text>
</comment>
<feature type="domain" description="Peptidase M14" evidence="7">
    <location>
        <begin position="37"/>
        <end position="322"/>
    </location>
</feature>
<proteinExistence type="inferred from homology"/>
<dbReference type="InterPro" id="IPR000834">
    <property type="entry name" value="Peptidase_M14"/>
</dbReference>
<evidence type="ECO:0000313" key="8">
    <source>
        <dbReference type="EMBL" id="MBL6447524.1"/>
    </source>
</evidence>
<evidence type="ECO:0000256" key="5">
    <source>
        <dbReference type="ARBA" id="ARBA00022833"/>
    </source>
</evidence>
<keyword evidence="4" id="KW-0378">Hydrolase</keyword>
<accession>A0A937FWU8</accession>
<evidence type="ECO:0000256" key="3">
    <source>
        <dbReference type="ARBA" id="ARBA00022670"/>
    </source>
</evidence>
<evidence type="ECO:0000256" key="4">
    <source>
        <dbReference type="ARBA" id="ARBA00022801"/>
    </source>
</evidence>
<reference evidence="8" key="1">
    <citation type="submission" date="2021-01" db="EMBL/GenBank/DDBJ databases">
        <title>Fulvivirga kasyanovii gen. nov., sp nov., a novel member of the phylum Bacteroidetes isolated from seawater in a mussel farm.</title>
        <authorList>
            <person name="Zhao L.-H."/>
            <person name="Wang Z.-J."/>
        </authorList>
    </citation>
    <scope>NUCLEOTIDE SEQUENCE</scope>
    <source>
        <strain evidence="8">29W222</strain>
    </source>
</reference>
<dbReference type="CDD" id="cd03143">
    <property type="entry name" value="A4_beta-galactosidase_middle_domain"/>
    <property type="match status" value="1"/>
</dbReference>
<dbReference type="GO" id="GO:0006508">
    <property type="term" value="P:proteolysis"/>
    <property type="evidence" value="ECO:0007669"/>
    <property type="project" value="UniProtKB-KW"/>
</dbReference>
<dbReference type="RefSeq" id="WP_202857057.1">
    <property type="nucleotide sequence ID" value="NZ_JAEUGD010000043.1"/>
</dbReference>
<organism evidence="8 9">
    <name type="scientific">Fulvivirga marina</name>
    <dbReference type="NCBI Taxonomy" id="2494733"/>
    <lineage>
        <taxon>Bacteria</taxon>
        <taxon>Pseudomonadati</taxon>
        <taxon>Bacteroidota</taxon>
        <taxon>Cytophagia</taxon>
        <taxon>Cytophagales</taxon>
        <taxon>Fulvivirgaceae</taxon>
        <taxon>Fulvivirga</taxon>
    </lineage>
</organism>
<keyword evidence="5" id="KW-0862">Zinc</keyword>
<evidence type="ECO:0000313" key="9">
    <source>
        <dbReference type="Proteomes" id="UP000614216"/>
    </source>
</evidence>
<dbReference type="SUPFAM" id="SSF52317">
    <property type="entry name" value="Class I glutamine amidotransferase-like"/>
    <property type="match status" value="1"/>
</dbReference>
<dbReference type="Proteomes" id="UP000614216">
    <property type="component" value="Unassembled WGS sequence"/>
</dbReference>
<dbReference type="AlphaFoldDB" id="A0A937FWU8"/>
<keyword evidence="8" id="KW-0121">Carboxypeptidase</keyword>
<dbReference type="CDD" id="cd06238">
    <property type="entry name" value="M14-like"/>
    <property type="match status" value="1"/>
</dbReference>
<name>A0A937FWU8_9BACT</name>
<dbReference type="InterPro" id="IPR029062">
    <property type="entry name" value="Class_I_gatase-like"/>
</dbReference>
<comment type="cofactor">
    <cofactor evidence="1">
        <name>Zn(2+)</name>
        <dbReference type="ChEBI" id="CHEBI:29105"/>
    </cofactor>
</comment>
<dbReference type="PANTHER" id="PTHR11705:SF143">
    <property type="entry name" value="SLL0236 PROTEIN"/>
    <property type="match status" value="1"/>
</dbReference>
<dbReference type="Pfam" id="PF00246">
    <property type="entry name" value="Peptidase_M14"/>
    <property type="match status" value="1"/>
</dbReference>
<dbReference type="GO" id="GO:0005615">
    <property type="term" value="C:extracellular space"/>
    <property type="evidence" value="ECO:0007669"/>
    <property type="project" value="TreeGrafter"/>
</dbReference>
<gene>
    <name evidence="8" type="ORF">JMN32_14495</name>
</gene>
<dbReference type="EMBL" id="JAEUGD010000043">
    <property type="protein sequence ID" value="MBL6447524.1"/>
    <property type="molecule type" value="Genomic_DNA"/>
</dbReference>
<dbReference type="PANTHER" id="PTHR11705">
    <property type="entry name" value="PROTEASE FAMILY M14 CARBOXYPEPTIDASE A,B"/>
    <property type="match status" value="1"/>
</dbReference>
<protein>
    <submittedName>
        <fullName evidence="8">Zinc carboxypeptidase</fullName>
    </submittedName>
</protein>
<evidence type="ECO:0000256" key="6">
    <source>
        <dbReference type="ARBA" id="ARBA00023049"/>
    </source>
</evidence>
<keyword evidence="6" id="KW-0482">Metalloprotease</keyword>
<evidence type="ECO:0000259" key="7">
    <source>
        <dbReference type="SMART" id="SM00631"/>
    </source>
</evidence>
<evidence type="ECO:0000256" key="1">
    <source>
        <dbReference type="ARBA" id="ARBA00001947"/>
    </source>
</evidence>
<keyword evidence="3" id="KW-0645">Protease</keyword>